<reference evidence="5" key="1">
    <citation type="submission" date="2019-02" db="EMBL/GenBank/DDBJ databases">
        <title>Deep-cultivation of Planctomycetes and their phenomic and genomic characterization uncovers novel biology.</title>
        <authorList>
            <person name="Wiegand S."/>
            <person name="Jogler M."/>
            <person name="Boedeker C."/>
            <person name="Pinto D."/>
            <person name="Vollmers J."/>
            <person name="Rivas-Marin E."/>
            <person name="Kohn T."/>
            <person name="Peeters S.H."/>
            <person name="Heuer A."/>
            <person name="Rast P."/>
            <person name="Oberbeckmann S."/>
            <person name="Bunk B."/>
            <person name="Jeske O."/>
            <person name="Meyerdierks A."/>
            <person name="Storesund J.E."/>
            <person name="Kallscheuer N."/>
            <person name="Luecker S."/>
            <person name="Lage O.M."/>
            <person name="Pohl T."/>
            <person name="Merkel B.J."/>
            <person name="Hornburger P."/>
            <person name="Mueller R.-W."/>
            <person name="Bruemmer F."/>
            <person name="Labrenz M."/>
            <person name="Spormann A.M."/>
            <person name="Op den Camp H."/>
            <person name="Overmann J."/>
            <person name="Amann R."/>
            <person name="Jetten M.S.M."/>
            <person name="Mascher T."/>
            <person name="Medema M.H."/>
            <person name="Devos D.P."/>
            <person name="Kaster A.-K."/>
            <person name="Ovreas L."/>
            <person name="Rohde M."/>
            <person name="Galperin M.Y."/>
            <person name="Jogler C."/>
        </authorList>
    </citation>
    <scope>NUCLEOTIDE SEQUENCE [LARGE SCALE GENOMIC DNA]</scope>
    <source>
        <strain evidence="5">Pan97</strain>
    </source>
</reference>
<organism evidence="4 5">
    <name type="scientific">Bremerella volcania</name>
    <dbReference type="NCBI Taxonomy" id="2527984"/>
    <lineage>
        <taxon>Bacteria</taxon>
        <taxon>Pseudomonadati</taxon>
        <taxon>Planctomycetota</taxon>
        <taxon>Planctomycetia</taxon>
        <taxon>Pirellulales</taxon>
        <taxon>Pirellulaceae</taxon>
        <taxon>Bremerella</taxon>
    </lineage>
</organism>
<evidence type="ECO:0000313" key="5">
    <source>
        <dbReference type="Proteomes" id="UP000318626"/>
    </source>
</evidence>
<feature type="compositionally biased region" description="Low complexity" evidence="1">
    <location>
        <begin position="72"/>
        <end position="81"/>
    </location>
</feature>
<dbReference type="EMBL" id="CP036289">
    <property type="protein sequence ID" value="QDU77231.1"/>
    <property type="molecule type" value="Genomic_DNA"/>
</dbReference>
<dbReference type="InterPro" id="IPR025640">
    <property type="entry name" value="GYF_2"/>
</dbReference>
<protein>
    <recommendedName>
        <fullName evidence="3">GYF domain-containing protein</fullName>
    </recommendedName>
</protein>
<keyword evidence="5" id="KW-1185">Reference proteome</keyword>
<dbReference type="RefSeq" id="WP_144975977.1">
    <property type="nucleotide sequence ID" value="NZ_CP036289.1"/>
</dbReference>
<dbReference type="Pfam" id="PF14237">
    <property type="entry name" value="GYF_2"/>
    <property type="match status" value="1"/>
</dbReference>
<keyword evidence="2" id="KW-0812">Transmembrane</keyword>
<name>A0A518CDD3_9BACT</name>
<keyword evidence="2" id="KW-0472">Membrane</keyword>
<evidence type="ECO:0000256" key="1">
    <source>
        <dbReference type="SAM" id="MobiDB-lite"/>
    </source>
</evidence>
<gene>
    <name evidence="4" type="ORF">Pan97_42940</name>
</gene>
<feature type="transmembrane region" description="Helical" evidence="2">
    <location>
        <begin position="233"/>
        <end position="253"/>
    </location>
</feature>
<keyword evidence="2" id="KW-1133">Transmembrane helix</keyword>
<feature type="region of interest" description="Disordered" evidence="1">
    <location>
        <begin position="72"/>
        <end position="103"/>
    </location>
</feature>
<proteinExistence type="predicted"/>
<evidence type="ECO:0000259" key="3">
    <source>
        <dbReference type="Pfam" id="PF14237"/>
    </source>
</evidence>
<dbReference type="KEGG" id="bvo:Pan97_42940"/>
<evidence type="ECO:0000256" key="2">
    <source>
        <dbReference type="SAM" id="Phobius"/>
    </source>
</evidence>
<feature type="domain" description="GYF" evidence="3">
    <location>
        <begin position="15"/>
        <end position="64"/>
    </location>
</feature>
<dbReference type="AlphaFoldDB" id="A0A518CDD3"/>
<accession>A0A518CDD3</accession>
<dbReference type="Proteomes" id="UP000318626">
    <property type="component" value="Chromosome"/>
</dbReference>
<sequence>MPSSSSSSTQSELRWYYAIDDAHVGPVSATKFWQLAEEGVIKADTLVWCTGYTDWVPAKTIDGLFRSRLGRSSDSSFSGSSPSAAQLNPTPMKPPPTEDASSELDSTLLMQIAKSGILLGLLCIVFTRGCDQIDQARVDGLSAQRSISEQEFKQREASEIAPLQEKVDELQSKEFVTAEDKKQQQEAIEALRTAKVMMANEQKRMESEEWGPLRADEARAASEKLSVQLFRRIAGLLGTTLTLLGLGIALFYSPSDQQLGIWIVLAVLIAAAYLA</sequence>
<dbReference type="OrthoDB" id="269992at2"/>
<evidence type="ECO:0000313" key="4">
    <source>
        <dbReference type="EMBL" id="QDU77231.1"/>
    </source>
</evidence>
<feature type="transmembrane region" description="Helical" evidence="2">
    <location>
        <begin position="259"/>
        <end position="274"/>
    </location>
</feature>